<evidence type="ECO:0000256" key="1">
    <source>
        <dbReference type="SAM" id="Phobius"/>
    </source>
</evidence>
<dbReference type="InParanoid" id="M1BE87"/>
<protein>
    <submittedName>
        <fullName evidence="2">Uncharacterized protein</fullName>
    </submittedName>
</protein>
<keyword evidence="1" id="KW-1133">Transmembrane helix</keyword>
<dbReference type="AlphaFoldDB" id="M1BE87"/>
<dbReference type="Proteomes" id="UP000011115">
    <property type="component" value="Unassembled WGS sequence"/>
</dbReference>
<keyword evidence="1" id="KW-0472">Membrane</keyword>
<dbReference type="HOGENOM" id="CLU_3018087_0_0_1"/>
<dbReference type="PaxDb" id="4113-PGSC0003DMT400043199"/>
<accession>M1BE87</accession>
<proteinExistence type="predicted"/>
<feature type="transmembrane region" description="Helical" evidence="1">
    <location>
        <begin position="7"/>
        <end position="28"/>
    </location>
</feature>
<name>M1BE87_SOLTU</name>
<keyword evidence="1" id="KW-0812">Transmembrane</keyword>
<evidence type="ECO:0000313" key="3">
    <source>
        <dbReference type="Proteomes" id="UP000011115"/>
    </source>
</evidence>
<dbReference type="Gramene" id="PGSC0003DMT400043199">
    <property type="protein sequence ID" value="PGSC0003DMT400043199"/>
    <property type="gene ID" value="PGSC0003DMG402016766"/>
</dbReference>
<keyword evidence="3" id="KW-1185">Reference proteome</keyword>
<reference evidence="3" key="1">
    <citation type="journal article" date="2011" name="Nature">
        <title>Genome sequence and analysis of the tuber crop potato.</title>
        <authorList>
            <consortium name="The Potato Genome Sequencing Consortium"/>
        </authorList>
    </citation>
    <scope>NUCLEOTIDE SEQUENCE [LARGE SCALE GENOMIC DNA]</scope>
    <source>
        <strain evidence="3">cv. DM1-3 516 R44</strain>
    </source>
</reference>
<dbReference type="EnsemblPlants" id="PGSC0003DMT400043199">
    <property type="protein sequence ID" value="PGSC0003DMT400043199"/>
    <property type="gene ID" value="PGSC0003DMG402016766"/>
</dbReference>
<organism evidence="2 3">
    <name type="scientific">Solanum tuberosum</name>
    <name type="common">Potato</name>
    <dbReference type="NCBI Taxonomy" id="4113"/>
    <lineage>
        <taxon>Eukaryota</taxon>
        <taxon>Viridiplantae</taxon>
        <taxon>Streptophyta</taxon>
        <taxon>Embryophyta</taxon>
        <taxon>Tracheophyta</taxon>
        <taxon>Spermatophyta</taxon>
        <taxon>Magnoliopsida</taxon>
        <taxon>eudicotyledons</taxon>
        <taxon>Gunneridae</taxon>
        <taxon>Pentapetalae</taxon>
        <taxon>asterids</taxon>
        <taxon>lamiids</taxon>
        <taxon>Solanales</taxon>
        <taxon>Solanaceae</taxon>
        <taxon>Solanoideae</taxon>
        <taxon>Solaneae</taxon>
        <taxon>Solanum</taxon>
    </lineage>
</organism>
<reference evidence="2" key="2">
    <citation type="submission" date="2015-06" db="UniProtKB">
        <authorList>
            <consortium name="EnsemblPlants"/>
        </authorList>
    </citation>
    <scope>IDENTIFICATION</scope>
    <source>
        <strain evidence="2">DM1-3 516 R44</strain>
    </source>
</reference>
<evidence type="ECO:0000313" key="2">
    <source>
        <dbReference type="EnsemblPlants" id="PGSC0003DMT400043199"/>
    </source>
</evidence>
<sequence length="56" mass="6723">MENKLALNCLFLMLTCFCFVYFLTVWLWKISCSYQGWFCCSCWTSESWDLIRLGDC</sequence>